<evidence type="ECO:0000256" key="4">
    <source>
        <dbReference type="ARBA" id="ARBA00022679"/>
    </source>
</evidence>
<protein>
    <recommendedName>
        <fullName evidence="3">Polynucleotide 5'-hydroxyl-kinase GRC3</fullName>
    </recommendedName>
    <alternativeName>
        <fullName evidence="2">Polynucleotide 5'-hydroxyl-kinase grc3</fullName>
    </alternativeName>
</protein>
<dbReference type="PANTHER" id="PTHR12755:SF3">
    <property type="entry name" value="POLYNUCLEOTIDE 5'-HYDROXYL-KINASE NOL9"/>
    <property type="match status" value="1"/>
</dbReference>
<dbReference type="InterPro" id="IPR027417">
    <property type="entry name" value="P-loop_NTPase"/>
</dbReference>
<feature type="domain" description="Clp1 P-loop" evidence="9">
    <location>
        <begin position="361"/>
        <end position="511"/>
    </location>
</feature>
<evidence type="ECO:0000256" key="2">
    <source>
        <dbReference type="ARBA" id="ARBA00018706"/>
    </source>
</evidence>
<keyword evidence="7" id="KW-0067">ATP-binding</keyword>
<dbReference type="Proteomes" id="UP000663841">
    <property type="component" value="Unassembled WGS sequence"/>
</dbReference>
<reference evidence="10" key="1">
    <citation type="submission" date="2021-01" db="EMBL/GenBank/DDBJ databases">
        <authorList>
            <person name="Kaushik A."/>
        </authorList>
    </citation>
    <scope>NUCLEOTIDE SEQUENCE</scope>
    <source>
        <strain evidence="10">AG3-T5</strain>
    </source>
</reference>
<accession>A0A8H2XKX4</accession>
<evidence type="ECO:0000256" key="1">
    <source>
        <dbReference type="ARBA" id="ARBA00011003"/>
    </source>
</evidence>
<comment type="similarity">
    <text evidence="1">Belongs to the Clp1 family. NOL9/GRC3 subfamily.</text>
</comment>
<keyword evidence="5" id="KW-0547">Nucleotide-binding</keyword>
<dbReference type="Pfam" id="PF16575">
    <property type="entry name" value="CLP1_P"/>
    <property type="match status" value="1"/>
</dbReference>
<evidence type="ECO:0000256" key="5">
    <source>
        <dbReference type="ARBA" id="ARBA00022741"/>
    </source>
</evidence>
<name>A0A8H2XKX4_9AGAM</name>
<evidence type="ECO:0000256" key="6">
    <source>
        <dbReference type="ARBA" id="ARBA00022777"/>
    </source>
</evidence>
<organism evidence="10 11">
    <name type="scientific">Rhizoctonia solani</name>
    <dbReference type="NCBI Taxonomy" id="456999"/>
    <lineage>
        <taxon>Eukaryota</taxon>
        <taxon>Fungi</taxon>
        <taxon>Dikarya</taxon>
        <taxon>Basidiomycota</taxon>
        <taxon>Agaricomycotina</taxon>
        <taxon>Agaricomycetes</taxon>
        <taxon>Cantharellales</taxon>
        <taxon>Ceratobasidiaceae</taxon>
        <taxon>Rhizoctonia</taxon>
    </lineage>
</organism>
<keyword evidence="4" id="KW-0808">Transferase</keyword>
<sequence>MSGGPALSAVARRRAKIEAAATASSDSSQETSNTTSAPADTNFPPTPSLLLKRKTSVRSLRQNGSSFGQTIESQARKKLKIPQYPRVVQATEAPVLLDYPRKRPYSPSQPLDVSSEEEGDTPSAPDIPMFMYANPQIAESDPAVSPAKNIPDLTEMKNYFTLTPENAYSVTGRRTSAKIVLLNQGESLLFVGTMELTLLQGSMRLLGTTLTPSRASHRIFAPRSHPIPVLHALGQPGGASSQEPSQKISLVSGLPGHIIESISALHIVVALQELVTGVEGLGRVVQTFTDVFEPDIRDRGITKQILESAYIYKSESQFDPSFQFPDDWQQTITSILSPVPGEKPSTGRDELCDAPVILVRGAKNSGKSTFSRSLANSLTNRYHRVAFIECDIGQSEFTPGGMVSLNLLKTPVFGPPFTHLSQPRYAHFVGANSPKTTPSYYLAALSDLAQRYQLEFKYSESLGDDTIDEEPIKISGSVPLVINTQGWVKGMGADLLRSINELFAPTHVVEFQPPHIHSLAETFHGRSALFSEESNQNIFNNWDQSIKLLPIVPPSLPSRFSSADLRSLALASYFYGCSNDTNNDSTSDSWITHWDTSLSLRSTAPIAIDIHSTLESIAIIAPVGDDVVPAELSRAISCGVVGLVAPDSPSTPPETPYTQGGLPPSPQSSRCIGLGFIRGASATQLHLLTPVPVSQLRLCRMLVLGELAMPIWAFLEPEGSVNEENGLPFLQWGRSIAEDAGGERRRIRRNIMRRGQL</sequence>
<feature type="region of interest" description="Disordered" evidence="8">
    <location>
        <begin position="1"/>
        <end position="71"/>
    </location>
</feature>
<dbReference type="Gene3D" id="3.40.50.300">
    <property type="entry name" value="P-loop containing nucleotide triphosphate hydrolases"/>
    <property type="match status" value="1"/>
</dbReference>
<evidence type="ECO:0000256" key="7">
    <source>
        <dbReference type="ARBA" id="ARBA00022840"/>
    </source>
</evidence>
<evidence type="ECO:0000256" key="8">
    <source>
        <dbReference type="SAM" id="MobiDB-lite"/>
    </source>
</evidence>
<feature type="compositionally biased region" description="Polar residues" evidence="8">
    <location>
        <begin position="57"/>
        <end position="71"/>
    </location>
</feature>
<evidence type="ECO:0000313" key="11">
    <source>
        <dbReference type="Proteomes" id="UP000663841"/>
    </source>
</evidence>
<feature type="compositionally biased region" description="Polar residues" evidence="8">
    <location>
        <begin position="22"/>
        <end position="39"/>
    </location>
</feature>
<dbReference type="GO" id="GO:0005524">
    <property type="term" value="F:ATP binding"/>
    <property type="evidence" value="ECO:0007669"/>
    <property type="project" value="UniProtKB-KW"/>
</dbReference>
<dbReference type="EMBL" id="CAJMWW010000083">
    <property type="protein sequence ID" value="CAE6429546.1"/>
    <property type="molecule type" value="Genomic_DNA"/>
</dbReference>
<feature type="region of interest" description="Disordered" evidence="8">
    <location>
        <begin position="99"/>
        <end position="124"/>
    </location>
</feature>
<evidence type="ECO:0000259" key="9">
    <source>
        <dbReference type="Pfam" id="PF16575"/>
    </source>
</evidence>
<dbReference type="InterPro" id="IPR045116">
    <property type="entry name" value="Clp1/Grc3"/>
</dbReference>
<gene>
    <name evidence="10" type="ORF">RDB_LOCUS62960</name>
</gene>
<dbReference type="GO" id="GO:0005634">
    <property type="term" value="C:nucleus"/>
    <property type="evidence" value="ECO:0007669"/>
    <property type="project" value="TreeGrafter"/>
</dbReference>
<dbReference type="GO" id="GO:0000448">
    <property type="term" value="P:cleavage in ITS2 between 5.8S rRNA and LSU-rRNA of tricistronic rRNA transcript (SSU-rRNA, 5.8S rRNA, LSU-rRNA)"/>
    <property type="evidence" value="ECO:0007669"/>
    <property type="project" value="TreeGrafter"/>
</dbReference>
<dbReference type="AlphaFoldDB" id="A0A8H2XKX4"/>
<comment type="caution">
    <text evidence="10">The sequence shown here is derived from an EMBL/GenBank/DDBJ whole genome shotgun (WGS) entry which is preliminary data.</text>
</comment>
<proteinExistence type="inferred from homology"/>
<evidence type="ECO:0000256" key="3">
    <source>
        <dbReference type="ARBA" id="ARBA00019824"/>
    </source>
</evidence>
<evidence type="ECO:0000313" key="10">
    <source>
        <dbReference type="EMBL" id="CAE6429546.1"/>
    </source>
</evidence>
<dbReference type="GO" id="GO:0051731">
    <property type="term" value="F:polynucleotide 5'-hydroxyl-kinase activity"/>
    <property type="evidence" value="ECO:0007669"/>
    <property type="project" value="InterPro"/>
</dbReference>
<dbReference type="InterPro" id="IPR032319">
    <property type="entry name" value="CLP1_P"/>
</dbReference>
<dbReference type="SUPFAM" id="SSF52540">
    <property type="entry name" value="P-loop containing nucleoside triphosphate hydrolases"/>
    <property type="match status" value="1"/>
</dbReference>
<dbReference type="PANTHER" id="PTHR12755">
    <property type="entry name" value="CLEAVAGE/POLYADENYLATION FACTOR IA SUBUNIT CLP1P"/>
    <property type="match status" value="1"/>
</dbReference>
<keyword evidence="6" id="KW-0418">Kinase</keyword>